<dbReference type="InterPro" id="IPR008928">
    <property type="entry name" value="6-hairpin_glycosidase_sf"/>
</dbReference>
<dbReference type="GO" id="GO:0030245">
    <property type="term" value="P:cellulose catabolic process"/>
    <property type="evidence" value="ECO:0007669"/>
    <property type="project" value="UniProtKB-KW"/>
</dbReference>
<evidence type="ECO:0000256" key="1">
    <source>
        <dbReference type="ARBA" id="ARBA00007072"/>
    </source>
</evidence>
<dbReference type="RefSeq" id="WP_048899552.1">
    <property type="nucleotide sequence ID" value="NZ_AP024852.1"/>
</dbReference>
<evidence type="ECO:0000256" key="7">
    <source>
        <dbReference type="RuleBase" id="RU361166"/>
    </source>
</evidence>
<evidence type="ECO:0000256" key="2">
    <source>
        <dbReference type="ARBA" id="ARBA00022801"/>
    </source>
</evidence>
<evidence type="ECO:0000313" key="11">
    <source>
        <dbReference type="Proteomes" id="UP000240481"/>
    </source>
</evidence>
<feature type="domain" description="Glycoside hydrolase family 9" evidence="8">
    <location>
        <begin position="108"/>
        <end position="549"/>
    </location>
</feature>
<keyword evidence="11" id="KW-1185">Reference proteome</keyword>
<evidence type="ECO:0000313" key="10">
    <source>
        <dbReference type="EMBL" id="PSW26043.1"/>
    </source>
</evidence>
<dbReference type="CDD" id="cd02850">
    <property type="entry name" value="E_set_Cellulase_N"/>
    <property type="match status" value="1"/>
</dbReference>
<sequence length="559" mass="63094">MTRTIILLLALVTSCVLQAQTIVVNQLGYLSNGDKVAYWLKPSSESVTLWSVDQNKSIAQFRAQSQKQLKDERPVAMINFSEVKVTGWFQLVAGDVRSAPFQIASNTYHDLSQRLVHALYLQRSGVSVNDKTTGLARPISHMKDGVIFRTDTFHKKGKSLDMTGGWYDAGDFGKYTATTTITVARLLEAYRQSPDMFKPAHDQSLPPILDEAQFGLNWLLKMQRADGAVYRKVSGAKWPAKIPPWQDTQPRYIYGVSTPETAKFAATMAFASRIYANYQPSMARRYLQAAVHAWRYLEVTPEQYIDWQNGDDSGSGPYIKNKEDNEASLDTDVDDRLWALAELYITTQQDKYLTAFEAQYDKQWVDIFEWKNPALMGVWHLLLTLDRGQELYQQLATDLRDVAEKYITQANDSAFSIANQRFIWGSNKMTAEAGILIAWSDAIQRHQPPHKAQYRAVVQSQIDYLLGANAFNLSFVTGSGTYAVRNLHHLYRIATGVYLPGYLVGGPNEKAQAGVAPKNMGMLSYIDSEKSYAVNEFAIDYNASLIGLLATHHAYFRQY</sequence>
<organism evidence="10 11">
    <name type="scientific">Photobacterium swingsii</name>
    <dbReference type="NCBI Taxonomy" id="680026"/>
    <lineage>
        <taxon>Bacteria</taxon>
        <taxon>Pseudomonadati</taxon>
        <taxon>Pseudomonadota</taxon>
        <taxon>Gammaproteobacteria</taxon>
        <taxon>Vibrionales</taxon>
        <taxon>Vibrionaceae</taxon>
        <taxon>Photobacterium</taxon>
    </lineage>
</organism>
<dbReference type="InterPro" id="IPR001701">
    <property type="entry name" value="Glyco_hydro_9"/>
</dbReference>
<feature type="active site" evidence="6">
    <location>
        <position position="527"/>
    </location>
</feature>
<dbReference type="PROSITE" id="PS00698">
    <property type="entry name" value="GH9_3"/>
    <property type="match status" value="1"/>
</dbReference>
<evidence type="ECO:0000259" key="9">
    <source>
        <dbReference type="Pfam" id="PF02927"/>
    </source>
</evidence>
<feature type="domain" description="Cellulase Ig-like" evidence="9">
    <location>
        <begin position="19"/>
        <end position="97"/>
    </location>
</feature>
<dbReference type="Proteomes" id="UP000240481">
    <property type="component" value="Unassembled WGS sequence"/>
</dbReference>
<name>A0A0J8V9F9_9GAMM</name>
<evidence type="ECO:0000256" key="4">
    <source>
        <dbReference type="ARBA" id="ARBA00023295"/>
    </source>
</evidence>
<keyword evidence="7" id="KW-0136">Cellulose degradation</keyword>
<dbReference type="AlphaFoldDB" id="A0A0J8V9F9"/>
<evidence type="ECO:0000256" key="6">
    <source>
        <dbReference type="PROSITE-ProRule" id="PRU10060"/>
    </source>
</evidence>
<feature type="active site" evidence="6">
    <location>
        <position position="536"/>
    </location>
</feature>
<keyword evidence="7" id="KW-0732">Signal</keyword>
<comment type="caution">
    <text evidence="10">The sequence shown here is derived from an EMBL/GenBank/DDBJ whole genome shotgun (WGS) entry which is preliminary data.</text>
</comment>
<keyword evidence="3 6" id="KW-0119">Carbohydrate metabolism</keyword>
<accession>A0A0J8V9F9</accession>
<gene>
    <name evidence="10" type="ORF">C9I94_05700</name>
</gene>
<feature type="signal peptide" evidence="7">
    <location>
        <begin position="1"/>
        <end position="19"/>
    </location>
</feature>
<dbReference type="STRING" id="680026.AB733_15355"/>
<dbReference type="InterPro" id="IPR013783">
    <property type="entry name" value="Ig-like_fold"/>
</dbReference>
<dbReference type="SUPFAM" id="SSF48208">
    <property type="entry name" value="Six-hairpin glycosidases"/>
    <property type="match status" value="1"/>
</dbReference>
<keyword evidence="4 6" id="KW-0326">Glycosidase</keyword>
<feature type="chain" id="PRO_5016187219" description="Endoglucanase" evidence="7">
    <location>
        <begin position="20"/>
        <end position="559"/>
    </location>
</feature>
<keyword evidence="5 6" id="KW-0624">Polysaccharide degradation</keyword>
<proteinExistence type="inferred from homology"/>
<dbReference type="InterPro" id="IPR014756">
    <property type="entry name" value="Ig_E-set"/>
</dbReference>
<dbReference type="InterPro" id="IPR004197">
    <property type="entry name" value="Cellulase_Ig-like"/>
</dbReference>
<reference evidence="10 11" key="1">
    <citation type="submission" date="2018-01" db="EMBL/GenBank/DDBJ databases">
        <title>Whole genome sequencing of Histamine producing bacteria.</title>
        <authorList>
            <person name="Butler K."/>
        </authorList>
    </citation>
    <scope>NUCLEOTIDE SEQUENCE [LARGE SCALE GENOMIC DNA]</scope>
    <source>
        <strain evidence="10 11">DSM 24669</strain>
    </source>
</reference>
<comment type="catalytic activity">
    <reaction evidence="7">
        <text>Endohydrolysis of (1-&gt;4)-beta-D-glucosidic linkages in cellulose, lichenin and cereal beta-D-glucans.</text>
        <dbReference type="EC" id="3.2.1.4"/>
    </reaction>
</comment>
<dbReference type="Pfam" id="PF02927">
    <property type="entry name" value="CelD_N"/>
    <property type="match status" value="1"/>
</dbReference>
<dbReference type="PANTHER" id="PTHR22298">
    <property type="entry name" value="ENDO-1,4-BETA-GLUCANASE"/>
    <property type="match status" value="1"/>
</dbReference>
<dbReference type="Gene3D" id="1.50.10.10">
    <property type="match status" value="1"/>
</dbReference>
<keyword evidence="2 6" id="KW-0378">Hydrolase</keyword>
<dbReference type="PROSITE" id="PS51257">
    <property type="entry name" value="PROKAR_LIPOPROTEIN"/>
    <property type="match status" value="1"/>
</dbReference>
<dbReference type="InterPro" id="IPR033126">
    <property type="entry name" value="Glyco_hydro_9_Asp/Glu_AS"/>
</dbReference>
<protein>
    <recommendedName>
        <fullName evidence="7">Endoglucanase</fullName>
        <ecNumber evidence="7">3.2.1.4</ecNumber>
    </recommendedName>
</protein>
<evidence type="ECO:0000256" key="3">
    <source>
        <dbReference type="ARBA" id="ARBA00023277"/>
    </source>
</evidence>
<comment type="similarity">
    <text evidence="1 6 7">Belongs to the glycosyl hydrolase 9 (cellulase E) family.</text>
</comment>
<dbReference type="SUPFAM" id="SSF81296">
    <property type="entry name" value="E set domains"/>
    <property type="match status" value="1"/>
</dbReference>
<dbReference type="InterPro" id="IPR012341">
    <property type="entry name" value="6hp_glycosidase-like_sf"/>
</dbReference>
<dbReference type="Pfam" id="PF00759">
    <property type="entry name" value="Glyco_hydro_9"/>
    <property type="match status" value="1"/>
</dbReference>
<dbReference type="Gene3D" id="2.60.40.10">
    <property type="entry name" value="Immunoglobulins"/>
    <property type="match status" value="1"/>
</dbReference>
<dbReference type="EC" id="3.2.1.4" evidence="7"/>
<evidence type="ECO:0000256" key="5">
    <source>
        <dbReference type="ARBA" id="ARBA00023326"/>
    </source>
</evidence>
<dbReference type="GO" id="GO:0008810">
    <property type="term" value="F:cellulase activity"/>
    <property type="evidence" value="ECO:0007669"/>
    <property type="project" value="UniProtKB-EC"/>
</dbReference>
<dbReference type="OrthoDB" id="9808897at2"/>
<evidence type="ECO:0000259" key="8">
    <source>
        <dbReference type="Pfam" id="PF00759"/>
    </source>
</evidence>
<dbReference type="EMBL" id="PYLZ01000002">
    <property type="protein sequence ID" value="PSW26043.1"/>
    <property type="molecule type" value="Genomic_DNA"/>
</dbReference>